<sequence>MDILRCGAIHSILTLTAASTDASRLLILNNASDSLVEYGDRCSDINSEYRECLLTTASLLDRPRTTSDMDMACRFRNESIRCFRGFAATNNCEPSSIDLSLDTICQAGNSFGDYLECTTGATSRRSALKCRSAFNTVHQPVDDDLDLYCDDLNAYANCRIITLSLDCSQEVADVELAMTSIAADVQSLGASDECAISIIRGLHFLRVGGNPSHWLLFWHPYHPNGWVEP</sequence>
<proteinExistence type="predicted"/>
<protein>
    <submittedName>
        <fullName evidence="1">Uncharacterized protein</fullName>
    </submittedName>
</protein>
<name>R7UAQ0_CAPTE</name>
<evidence type="ECO:0000313" key="1">
    <source>
        <dbReference type="EMBL" id="ELU00883.1"/>
    </source>
</evidence>
<reference evidence="1" key="1">
    <citation type="journal article" date="2013" name="Nature">
        <title>Insights into bilaterian evolution from three spiralian genomes.</title>
        <authorList>
            <person name="Simakov O."/>
            <person name="Marletaz F."/>
            <person name="Cho S.J."/>
            <person name="Edsinger-Gonzales E."/>
            <person name="Havlak P."/>
            <person name="Hellsten U."/>
            <person name="Kuo D.H."/>
            <person name="Larsson T."/>
            <person name="Lv J."/>
            <person name="Arendt D."/>
            <person name="Savage R."/>
            <person name="Osoegawa K."/>
            <person name="de Jong P."/>
            <person name="Grimwood J."/>
            <person name="Chapman J.A."/>
            <person name="Shapiro H."/>
            <person name="Aerts A."/>
            <person name="Otillar R.P."/>
            <person name="Terry A.Y."/>
            <person name="Boore J.L."/>
            <person name="Grigoriev I.V."/>
            <person name="Lindberg D.R."/>
            <person name="Seaver E.C."/>
            <person name="Weisblat D.A."/>
            <person name="Putnam N.H."/>
            <person name="Rokhsar D.S."/>
        </authorList>
    </citation>
    <scope>NUCLEOTIDE SEQUENCE</scope>
    <source>
        <strain evidence="1">I ESC-2004</strain>
    </source>
</reference>
<dbReference type="EMBL" id="KB305619">
    <property type="protein sequence ID" value="ELU00883.1"/>
    <property type="molecule type" value="Genomic_DNA"/>
</dbReference>
<dbReference type="InParanoid" id="R7UAQ0"/>
<dbReference type="AlphaFoldDB" id="R7UAQ0"/>
<gene>
    <name evidence="1" type="ORF">CAPTEDRAFT_192552</name>
</gene>
<accession>R7UAQ0</accession>
<organism evidence="1">
    <name type="scientific">Capitella teleta</name>
    <name type="common">Polychaete worm</name>
    <dbReference type="NCBI Taxonomy" id="283909"/>
    <lineage>
        <taxon>Eukaryota</taxon>
        <taxon>Metazoa</taxon>
        <taxon>Spiralia</taxon>
        <taxon>Lophotrochozoa</taxon>
        <taxon>Annelida</taxon>
        <taxon>Polychaeta</taxon>
        <taxon>Sedentaria</taxon>
        <taxon>Scolecida</taxon>
        <taxon>Capitellidae</taxon>
        <taxon>Capitella</taxon>
    </lineage>
</organism>